<dbReference type="OrthoDB" id="330204at2"/>
<keyword evidence="2" id="KW-1185">Reference proteome</keyword>
<organism evidence="1 2">
    <name type="scientific">Paraburkholderia silviterrae</name>
    <dbReference type="NCBI Taxonomy" id="2528715"/>
    <lineage>
        <taxon>Bacteria</taxon>
        <taxon>Pseudomonadati</taxon>
        <taxon>Pseudomonadota</taxon>
        <taxon>Betaproteobacteria</taxon>
        <taxon>Burkholderiales</taxon>
        <taxon>Burkholderiaceae</taxon>
        <taxon>Paraburkholderia</taxon>
    </lineage>
</organism>
<name>A0A4R5M9G9_9BURK</name>
<accession>A0A4R5M9G9</accession>
<gene>
    <name evidence="1" type="ORF">EYW47_14980</name>
</gene>
<protein>
    <submittedName>
        <fullName evidence="1">Uncharacterized protein</fullName>
    </submittedName>
</protein>
<evidence type="ECO:0000313" key="1">
    <source>
        <dbReference type="EMBL" id="TDG23233.1"/>
    </source>
</evidence>
<dbReference type="EMBL" id="SMRP01000006">
    <property type="protein sequence ID" value="TDG23233.1"/>
    <property type="molecule type" value="Genomic_DNA"/>
</dbReference>
<evidence type="ECO:0000313" key="2">
    <source>
        <dbReference type="Proteomes" id="UP000295722"/>
    </source>
</evidence>
<dbReference type="AlphaFoldDB" id="A0A4R5M9G9"/>
<comment type="caution">
    <text evidence="1">The sequence shown here is derived from an EMBL/GenBank/DDBJ whole genome shotgun (WGS) entry which is preliminary data.</text>
</comment>
<reference evidence="1 2" key="1">
    <citation type="submission" date="2019-03" db="EMBL/GenBank/DDBJ databases">
        <title>Paraburkholderia sp. 4M-K11, isolated from subtropical forest soil.</title>
        <authorList>
            <person name="Gao Z.-H."/>
            <person name="Qiu L.-H."/>
        </authorList>
    </citation>
    <scope>NUCLEOTIDE SEQUENCE [LARGE SCALE GENOMIC DNA]</scope>
    <source>
        <strain evidence="1 2">4M-K11</strain>
    </source>
</reference>
<dbReference type="RefSeq" id="WP_133195604.1">
    <property type="nucleotide sequence ID" value="NZ_JBHUCW010000009.1"/>
</dbReference>
<dbReference type="Proteomes" id="UP000295722">
    <property type="component" value="Unassembled WGS sequence"/>
</dbReference>
<proteinExistence type="predicted"/>
<sequence>MTRYMTRIELHENASKPTSKDYDKLHAAMEAKGFARTIKAGNGTVYKLPTAMYYAESSLTPAEVLRHADDAAKSVWKKYSVLTSEAPTSTWEGLDKA</sequence>